<dbReference type="Proteomes" id="UP000243502">
    <property type="component" value="Chromosome 3"/>
</dbReference>
<reference evidence="2 3" key="1">
    <citation type="submission" date="2018-01" db="EMBL/GenBank/DDBJ databases">
        <title>Species boundaries and ecological features among Paraburkholderia terrae DSMZ17804T, P. hospita DSMZ17164T and P. caribensis DSMZ13236T.</title>
        <authorList>
            <person name="Pratama A.A."/>
        </authorList>
    </citation>
    <scope>NUCLEOTIDE SEQUENCE [LARGE SCALE GENOMIC DNA]</scope>
    <source>
        <strain evidence="2 3">DSM 17804</strain>
    </source>
</reference>
<dbReference type="InterPro" id="IPR007630">
    <property type="entry name" value="RNA_pol_sigma70_r4"/>
</dbReference>
<dbReference type="Gene3D" id="1.10.10.10">
    <property type="entry name" value="Winged helix-like DNA-binding domain superfamily/Winged helix DNA-binding domain"/>
    <property type="match status" value="1"/>
</dbReference>
<accession>A0A2I8EZR4</accession>
<name>A0A2I8EZR4_9BURK</name>
<evidence type="ECO:0000259" key="1">
    <source>
        <dbReference type="Pfam" id="PF04545"/>
    </source>
</evidence>
<evidence type="ECO:0000313" key="2">
    <source>
        <dbReference type="EMBL" id="AUT64989.1"/>
    </source>
</evidence>
<dbReference type="InterPro" id="IPR036388">
    <property type="entry name" value="WH-like_DNA-bd_sf"/>
</dbReference>
<dbReference type="KEGG" id="pter:C2L65_35960"/>
<organism evidence="2 3">
    <name type="scientific">Paraburkholderia terrae</name>
    <dbReference type="NCBI Taxonomy" id="311230"/>
    <lineage>
        <taxon>Bacteria</taxon>
        <taxon>Pseudomonadati</taxon>
        <taxon>Pseudomonadota</taxon>
        <taxon>Betaproteobacteria</taxon>
        <taxon>Burkholderiales</taxon>
        <taxon>Burkholderiaceae</taxon>
        <taxon>Paraburkholderia</taxon>
    </lineage>
</organism>
<evidence type="ECO:0000313" key="3">
    <source>
        <dbReference type="Proteomes" id="UP000243502"/>
    </source>
</evidence>
<dbReference type="RefSeq" id="WP_042304795.1">
    <property type="nucleotide sequence ID" value="NZ_CP026113.1"/>
</dbReference>
<proteinExistence type="predicted"/>
<dbReference type="InterPro" id="IPR013324">
    <property type="entry name" value="RNA_pol_sigma_r3/r4-like"/>
</dbReference>
<dbReference type="GO" id="GO:0003700">
    <property type="term" value="F:DNA-binding transcription factor activity"/>
    <property type="evidence" value="ECO:0007669"/>
    <property type="project" value="InterPro"/>
</dbReference>
<protein>
    <submittedName>
        <fullName evidence="2">Sigma-70 family RNA polymerase sigma factor</fullName>
    </submittedName>
</protein>
<feature type="domain" description="RNA polymerase sigma-70 region 4" evidence="1">
    <location>
        <begin position="197"/>
        <end position="252"/>
    </location>
</feature>
<dbReference type="EMBL" id="CP026113">
    <property type="protein sequence ID" value="AUT64989.1"/>
    <property type="molecule type" value="Genomic_DNA"/>
</dbReference>
<dbReference type="SUPFAM" id="SSF88659">
    <property type="entry name" value="Sigma3 and sigma4 domains of RNA polymerase sigma factors"/>
    <property type="match status" value="1"/>
</dbReference>
<dbReference type="OrthoDB" id="7548639at2"/>
<sequence length="258" mass="29543">MEDILPKALTRKNAEGEVYKRLPDIDESIVQWETVDAKLVASAAGNLDYRADGYIRNEVLLHLLRRAGKERRADDFYALFPMFMARVRHLIRPWLARRPGNSDDLANETCSAMARLVAEDAAAPASDEIDYFEVRFAKALSFFVLDRLEENRRWYAMHPSREDLADDGEVIDLAPLDDNRDLTGPEKAALGAQIMRAFHALSEEERSILELRYLQGMKTSSKDADEETIPKKLNLSERTVRNRLTSATKKLSKFKERQ</sequence>
<dbReference type="Pfam" id="PF04545">
    <property type="entry name" value="Sigma70_r4"/>
    <property type="match status" value="1"/>
</dbReference>
<dbReference type="GO" id="GO:0006352">
    <property type="term" value="P:DNA-templated transcription initiation"/>
    <property type="evidence" value="ECO:0007669"/>
    <property type="project" value="InterPro"/>
</dbReference>
<gene>
    <name evidence="2" type="ORF">C2L65_35960</name>
</gene>
<dbReference type="AlphaFoldDB" id="A0A2I8EZR4"/>